<sequence length="1434" mass="145839">MRALDLLARVLFRAVLGLILFVLVLFGAVQTPPGKALLAQLAGSLASGNGLTVQIRDLTGGVPWNIGIGEIALSDPQGPFARIEGLSLSWAPAALLSGTVKVHALTAERVDVLRRPDLPPRPAARGGSAPLPRIVLQHLAAADIRLAEPVAGQSAQLALDGSASLMEPQRGLSLAFTLTRKDQPGTVGGKASYAPDARILMLEMQAHEPPGGLVARLLGLEGLPALDAEIRGVGPIDAWQGNLQVRAGTLAGVQATAWIKSEGDTHRLQFSAEGDVARALPPAYRPLAGDRVTLEGDARITQDLALSLSRVVAYAAAGNARASGTADLKGGTLALTFSAEVPDGSRFSAALPDASFQALTVNGTLDGALATPRLVAHAAVTGASGRGYGARSTKAKLRLTPDAAGYGWMVDATVEGLSAADPKVNAALGPAGGTISAAGGLPQTGAPYVRTAKAALLPLEMTFDGRAARDALDGTFSITRLDLAAFSPLAGRPLTGEMMLTAKLSRPSGGGFAADISGSGRGITTSEPLIDGMLGRTARLTGALAYGADGAVAVRDLKLNSNGLDVAVNGRIDRTAADLRAVVSLAEIGKVDSRVAGRLEADAAFSGSLEKLGVTARLAVPQGKAMGRDVRDLRIDVTGSDLTHLPAGTLAASGTIGGKALTGKGAFATAADGGQSLNGLDLTLGSARAQGAVSRAASGLMTGRLQLAAPNVADLSALALTEMGGAVNATLVLDVDAWRQRIALQANATNVTAPGVRLDRSDINLTLIDPAKAPSLTGRAVLAGIDSNGFRIDRATLDASPAGANATNLRLDGVVQGTTIAASGRATTDPARYALRLDTLRLANGGATATLTAPATFTSADGAIAVDRFALQSGGGSAVVQGRVGDTLNLSADIRNLPLSLLAIATPTQGLAGTLSGQAQISGPASAPTGRYNLILARITQPDMQSAGVSQLDIRADGTFADGRATIRSSISGPSLSGVTLNGSVPMGAGNMDLVLRGQVSLGIANAVLAVSGARASGNAAVDMTLRGTYEAPSAGGTVRVTNGRYDDAPNGVTIDRIEATLTGTDRSVTLSSFSARTLNGGSITGRGSVALDPAAGFPGQADITLQNAGVVNSDLMRLVVDGRLNVTGALATRPTVGGRIDVRSLDVNIPDRLTSAGAQINVRHVNVAPGTKVSEPRAAQARGMRANDRGKRTARASAPRPFVLGLNLTVAAPSRVFVRGMGIDAELGGQIALSGTNADPIANGGFQMRRGSFDILGRRLDFTRGILTFRGSTDPELDFTAESSASDVTARVNVTGSASDPDITFTSSPSLPEDEVIARLLFGKPTGQLSTGQALQLAQALAQYSGGGAQIDQLRRQFGLDSLSIGANAEGNGGEVGFGRRINDKVYLGVRQGTTAGSSRATIDVDVTKNIRIQGGAGADGSGEVGVGAQWDY</sequence>
<comment type="subcellular location">
    <subcellularLocation>
        <location evidence="1">Membrane</location>
        <topology evidence="1">Single-pass membrane protein</topology>
    </subcellularLocation>
</comment>
<reference evidence="7 8" key="5">
    <citation type="journal article" date="2010" name="Appl. Environ. Microbiol.">
        <title>phrR-like gene praR of Azorhizobium caulinodans ORS571 is essential for symbiosis with Sesbania rostrata and is involved in expression of reb genes.</title>
        <authorList>
            <person name="Akiba N."/>
            <person name="Aono T."/>
            <person name="Toyazaki H."/>
            <person name="Sato S."/>
            <person name="Oyaizu H."/>
        </authorList>
    </citation>
    <scope>NUCLEOTIDE SEQUENCE [LARGE SCALE GENOMIC DNA]</scope>
    <source>
        <strain evidence="8">ATCC 43989 / DSM 5975 / JCM 20966 / LMG 6465 / NBRC 14845 / NCIMB 13405 / ORS 571</strain>
    </source>
</reference>
<evidence type="ECO:0000259" key="6">
    <source>
        <dbReference type="Pfam" id="PF04357"/>
    </source>
</evidence>
<evidence type="ECO:0000313" key="8">
    <source>
        <dbReference type="Proteomes" id="UP000000270"/>
    </source>
</evidence>
<dbReference type="InterPro" id="IPR007452">
    <property type="entry name" value="TamB_C"/>
</dbReference>
<reference evidence="7 8" key="1">
    <citation type="journal article" date="2007" name="Appl. Environ. Microbiol.">
        <title>Rhizobial factors required for stem nodule maturation and maintenance in Sesbania rostrata-Azorhizobium caulinodans ORS571 symbiosis.</title>
        <authorList>
            <person name="Suzuki S."/>
            <person name="Aono T."/>
            <person name="Lee KB."/>
            <person name="Suzuki T."/>
            <person name="Liu CT."/>
            <person name="Miwa H."/>
            <person name="Wakao S."/>
            <person name="Iki T."/>
            <person name="Oyaizu H."/>
        </authorList>
    </citation>
    <scope>NUCLEOTIDE SEQUENCE [LARGE SCALE GENOMIC DNA]</scope>
    <source>
        <strain evidence="8">ATCC 43989 / DSM 5975 / JCM 20966 / LMG 6465 / NBRC 14845 / NCIMB 13405 / ORS 571</strain>
    </source>
</reference>
<dbReference type="PANTHER" id="PTHR36985">
    <property type="entry name" value="TRANSLOCATION AND ASSEMBLY MODULE SUBUNIT TAMB"/>
    <property type="match status" value="1"/>
</dbReference>
<dbReference type="eggNOG" id="COG2911">
    <property type="taxonomic scope" value="Bacteria"/>
</dbReference>
<gene>
    <name evidence="7" type="ordered locus">AZC_0756</name>
</gene>
<name>A8IQ86_AZOC5</name>
<dbReference type="HOGENOM" id="CLU_002202_0_0_5"/>
<keyword evidence="3" id="KW-1133">Transmembrane helix</keyword>
<keyword evidence="2" id="KW-0812">Transmembrane</keyword>
<dbReference type="Pfam" id="PF04357">
    <property type="entry name" value="TamB"/>
    <property type="match status" value="1"/>
</dbReference>
<dbReference type="STRING" id="438753.AZC_0756"/>
<evidence type="ECO:0000256" key="1">
    <source>
        <dbReference type="ARBA" id="ARBA00004167"/>
    </source>
</evidence>
<dbReference type="KEGG" id="azc:AZC_0756"/>
<evidence type="ECO:0000256" key="5">
    <source>
        <dbReference type="SAM" id="MobiDB-lite"/>
    </source>
</evidence>
<feature type="domain" description="Translocation and assembly module TamB C-terminal" evidence="6">
    <location>
        <begin position="1074"/>
        <end position="1432"/>
    </location>
</feature>
<evidence type="ECO:0000256" key="2">
    <source>
        <dbReference type="ARBA" id="ARBA00022692"/>
    </source>
</evidence>
<dbReference type="GO" id="GO:0009306">
    <property type="term" value="P:protein secretion"/>
    <property type="evidence" value="ECO:0007669"/>
    <property type="project" value="InterPro"/>
</dbReference>
<evidence type="ECO:0000256" key="3">
    <source>
        <dbReference type="ARBA" id="ARBA00022989"/>
    </source>
</evidence>
<dbReference type="PANTHER" id="PTHR36985:SF1">
    <property type="entry name" value="TRANSLOCATION AND ASSEMBLY MODULE SUBUNIT TAMB"/>
    <property type="match status" value="1"/>
</dbReference>
<dbReference type="GO" id="GO:0005886">
    <property type="term" value="C:plasma membrane"/>
    <property type="evidence" value="ECO:0007669"/>
    <property type="project" value="InterPro"/>
</dbReference>
<reference evidence="7 8" key="3">
    <citation type="journal article" date="2008" name="BMC Genomics">
        <title>The genome of the versatile nitrogen fixer Azorhizobium caulinodans ORS571.</title>
        <authorList>
            <person name="Lee KB."/>
            <person name="Backer P.D."/>
            <person name="Aono T."/>
            <person name="Liu CT."/>
            <person name="Suzuki S."/>
            <person name="Suzuki T."/>
            <person name="Kaneko T."/>
            <person name="Yamada M."/>
            <person name="Tabata S."/>
            <person name="Kupfer D.M."/>
            <person name="Najar F.Z."/>
            <person name="Wiley G.B."/>
            <person name="Roe B."/>
            <person name="Binnewies T.T."/>
            <person name="Ussery D.W."/>
            <person name="D'Haeze W."/>
            <person name="Herder J.D."/>
            <person name="Gevers D."/>
            <person name="Vereecke D."/>
            <person name="Holsters M."/>
            <person name="Oyaizu H."/>
        </authorList>
    </citation>
    <scope>NUCLEOTIDE SEQUENCE [LARGE SCALE GENOMIC DNA]</scope>
    <source>
        <strain evidence="8">ATCC 43989 / DSM 5975 / JCM 20966 / LMG 6465 / NBRC 14845 / NCIMB 13405 / ORS 571</strain>
    </source>
</reference>
<protein>
    <submittedName>
        <fullName evidence="7">Uncharacterized protein conserved in bacteria</fullName>
    </submittedName>
</protein>
<reference evidence="7 8" key="4">
    <citation type="journal article" date="2009" name="Appl. Environ. Microbiol.">
        <title>Comparative genome-wide transcriptional profiling of Azorhizobium caulinodans ORS571 grown under free-living and symbiotic conditions.</title>
        <authorList>
            <person name="Tsukada S."/>
            <person name="Aono T."/>
            <person name="Akiba N."/>
            <person name="Lee KB."/>
            <person name="Liu CT."/>
            <person name="Toyazaki H."/>
            <person name="Oyaizu H."/>
        </authorList>
    </citation>
    <scope>NUCLEOTIDE SEQUENCE [LARGE SCALE GENOMIC DNA]</scope>
    <source>
        <strain evidence="8">ATCC 43989 / DSM 5975 / JCM 20966 / LMG 6465 / NBRC 14845 / NCIMB 13405 / ORS 571</strain>
    </source>
</reference>
<evidence type="ECO:0000313" key="7">
    <source>
        <dbReference type="EMBL" id="BAF86754.1"/>
    </source>
</evidence>
<reference evidence="7 8" key="6">
    <citation type="journal article" date="2011" name="Appl. Environ. Microbiol.">
        <title>Involvement of the azorhizobial chromosome partition gene (parA) in the onset of bacteroid differentiation during Sesbania rostrata stem nodule development.</title>
        <authorList>
            <person name="Liu CT."/>
            <person name="Lee KB."/>
            <person name="Wang YS."/>
            <person name="Peng MH."/>
            <person name="Lee KT."/>
            <person name="Suzuki S."/>
            <person name="Suzuki T."/>
            <person name="Oyaizu H."/>
        </authorList>
    </citation>
    <scope>NUCLEOTIDE SEQUENCE [LARGE SCALE GENOMIC DNA]</scope>
    <source>
        <strain evidence="8">ATCC 43989 / DSM 5975 / JCM 20966 / LMG 6465 / NBRC 14845 / NCIMB 13405 / ORS 571</strain>
    </source>
</reference>
<feature type="region of interest" description="Disordered" evidence="5">
    <location>
        <begin position="1174"/>
        <end position="1197"/>
    </location>
</feature>
<proteinExistence type="predicted"/>
<evidence type="ECO:0000256" key="4">
    <source>
        <dbReference type="ARBA" id="ARBA00023136"/>
    </source>
</evidence>
<dbReference type="Proteomes" id="UP000000270">
    <property type="component" value="Chromosome"/>
</dbReference>
<dbReference type="RefSeq" id="WP_012169287.1">
    <property type="nucleotide sequence ID" value="NC_009937.1"/>
</dbReference>
<organism evidence="7 8">
    <name type="scientific">Azorhizobium caulinodans (strain ATCC 43989 / DSM 5975 / JCM 20966 / LMG 6465 / NBRC 14845 / NCIMB 13405 / ORS 571)</name>
    <dbReference type="NCBI Taxonomy" id="438753"/>
    <lineage>
        <taxon>Bacteria</taxon>
        <taxon>Pseudomonadati</taxon>
        <taxon>Pseudomonadota</taxon>
        <taxon>Alphaproteobacteria</taxon>
        <taxon>Hyphomicrobiales</taxon>
        <taxon>Xanthobacteraceae</taxon>
        <taxon>Azorhizobium</taxon>
    </lineage>
</organism>
<keyword evidence="4" id="KW-0472">Membrane</keyword>
<accession>A8IQ86</accession>
<keyword evidence="8" id="KW-1185">Reference proteome</keyword>
<dbReference type="EMBL" id="AP009384">
    <property type="protein sequence ID" value="BAF86754.1"/>
    <property type="molecule type" value="Genomic_DNA"/>
</dbReference>
<reference evidence="8" key="2">
    <citation type="submission" date="2007-04" db="EMBL/GenBank/DDBJ databases">
        <title>Complete genome sequence of the nitrogen-fixing bacterium Azorhizobium caulinodans ORS571.</title>
        <authorList>
            <person name="Lee K.B."/>
            <person name="Backer P.D."/>
            <person name="Aono T."/>
            <person name="Liu C.T."/>
            <person name="Suzuki S."/>
            <person name="Suzuki T."/>
            <person name="Kaneko T."/>
            <person name="Yamada M."/>
            <person name="Tabata S."/>
            <person name="Kupfer D.M."/>
            <person name="Najar F.Z."/>
            <person name="Wiley G.B."/>
            <person name="Roe B."/>
            <person name="Binnewies T."/>
            <person name="Ussery D."/>
            <person name="Vereecke D."/>
            <person name="Gevers D."/>
            <person name="Holsters M."/>
            <person name="Oyaizu H."/>
        </authorList>
    </citation>
    <scope>NUCLEOTIDE SEQUENCE [LARGE SCALE GENOMIC DNA]</scope>
    <source>
        <strain evidence="8">ATCC 43989 / DSM 5975 / JCM 20966 / LMG 6465 / NBRC 14845 / NCIMB 13405 / ORS 571</strain>
    </source>
</reference>